<name>A0A412CDV8_9FIRM</name>
<dbReference type="PANTHER" id="PTHR30185:SF13">
    <property type="entry name" value="LICABCH OPERON REGULATOR-RELATED"/>
    <property type="match status" value="1"/>
</dbReference>
<evidence type="ECO:0000256" key="5">
    <source>
        <dbReference type="ARBA" id="ARBA00023163"/>
    </source>
</evidence>
<comment type="caution">
    <text evidence="9">The sequence shown here is derived from an EMBL/GenBank/DDBJ whole genome shotgun (WGS) entry which is preliminary data.</text>
</comment>
<feature type="domain" description="PTS EIIA type-2" evidence="6">
    <location>
        <begin position="499"/>
        <end position="638"/>
    </location>
</feature>
<dbReference type="GO" id="GO:0008982">
    <property type="term" value="F:protein-N(PI)-phosphohistidine-sugar phosphotransferase activity"/>
    <property type="evidence" value="ECO:0007669"/>
    <property type="project" value="InterPro"/>
</dbReference>
<dbReference type="GO" id="GO:0006355">
    <property type="term" value="P:regulation of DNA-templated transcription"/>
    <property type="evidence" value="ECO:0007669"/>
    <property type="project" value="InterPro"/>
</dbReference>
<dbReference type="Gene3D" id="1.10.10.10">
    <property type="entry name" value="Winged helix-like DNA-binding domain superfamily/Winged helix DNA-binding domain"/>
    <property type="match status" value="2"/>
</dbReference>
<dbReference type="InterPro" id="IPR036634">
    <property type="entry name" value="PRD_sf"/>
</dbReference>
<feature type="domain" description="PTS EIIB type-2" evidence="7">
    <location>
        <begin position="403"/>
        <end position="494"/>
    </location>
</feature>
<dbReference type="Gene3D" id="1.10.1790.10">
    <property type="entry name" value="PRD domain"/>
    <property type="match status" value="2"/>
</dbReference>
<dbReference type="Pfam" id="PF00359">
    <property type="entry name" value="PTS_EIIA_2"/>
    <property type="match status" value="1"/>
</dbReference>
<evidence type="ECO:0000313" key="10">
    <source>
        <dbReference type="Proteomes" id="UP000286147"/>
    </source>
</evidence>
<dbReference type="SUPFAM" id="SSF63520">
    <property type="entry name" value="PTS-regulatory domain, PRD"/>
    <property type="match status" value="2"/>
</dbReference>
<dbReference type="InterPro" id="IPR016152">
    <property type="entry name" value="PTrfase/Anion_transptr"/>
</dbReference>
<dbReference type="InterPro" id="IPR050661">
    <property type="entry name" value="BglG_antiterminators"/>
</dbReference>
<reference evidence="9 10" key="1">
    <citation type="submission" date="2018-08" db="EMBL/GenBank/DDBJ databases">
        <title>A genome reference for cultivated species of the human gut microbiota.</title>
        <authorList>
            <person name="Zou Y."/>
            <person name="Xue W."/>
            <person name="Luo G."/>
        </authorList>
    </citation>
    <scope>NUCLEOTIDE SEQUENCE [LARGE SCALE GENOMIC DNA]</scope>
    <source>
        <strain evidence="9 10">AF27-12</strain>
    </source>
</reference>
<dbReference type="InterPro" id="IPR036095">
    <property type="entry name" value="PTS_EIIB-like_sf"/>
</dbReference>
<organism evidence="9 10">
    <name type="scientific">Megamonas rupellensis</name>
    <dbReference type="NCBI Taxonomy" id="491921"/>
    <lineage>
        <taxon>Bacteria</taxon>
        <taxon>Bacillati</taxon>
        <taxon>Bacillota</taxon>
        <taxon>Negativicutes</taxon>
        <taxon>Selenomonadales</taxon>
        <taxon>Selenomonadaceae</taxon>
        <taxon>Megamonas</taxon>
    </lineage>
</organism>
<dbReference type="InterPro" id="IPR002178">
    <property type="entry name" value="PTS_EIIA_type-2_dom"/>
</dbReference>
<dbReference type="InterPro" id="IPR011608">
    <property type="entry name" value="PRD"/>
</dbReference>
<dbReference type="Pfam" id="PF08279">
    <property type="entry name" value="HTH_11"/>
    <property type="match status" value="1"/>
</dbReference>
<keyword evidence="4" id="KW-0010">Activator</keyword>
<evidence type="ECO:0000313" key="9">
    <source>
        <dbReference type="EMBL" id="RGQ82558.1"/>
    </source>
</evidence>
<dbReference type="SUPFAM" id="SSF46785">
    <property type="entry name" value="Winged helix' DNA-binding domain"/>
    <property type="match status" value="1"/>
</dbReference>
<dbReference type="CDD" id="cd05568">
    <property type="entry name" value="PTS_IIB_bgl_like"/>
    <property type="match status" value="1"/>
</dbReference>
<keyword evidence="5" id="KW-0804">Transcription</keyword>
<dbReference type="InterPro" id="IPR036390">
    <property type="entry name" value="WH_DNA-bd_sf"/>
</dbReference>
<dbReference type="InterPro" id="IPR013196">
    <property type="entry name" value="HTH_11"/>
</dbReference>
<keyword evidence="1" id="KW-0808">Transferase</keyword>
<evidence type="ECO:0000259" key="8">
    <source>
        <dbReference type="PROSITE" id="PS51372"/>
    </source>
</evidence>
<dbReference type="SUPFAM" id="SSF52794">
    <property type="entry name" value="PTS system IIB component-like"/>
    <property type="match status" value="1"/>
</dbReference>
<feature type="domain" description="PRD" evidence="8">
    <location>
        <begin position="182"/>
        <end position="287"/>
    </location>
</feature>
<gene>
    <name evidence="9" type="ORF">DWY77_06980</name>
</gene>
<dbReference type="AlphaFoldDB" id="A0A412CDV8"/>
<evidence type="ECO:0000256" key="2">
    <source>
        <dbReference type="ARBA" id="ARBA00022737"/>
    </source>
</evidence>
<sequence>MAKINKRRKRIFDMLKSHPQGLNGEAISQQLGVSSRTIRSDIKALQDALGKYNIRIFSSPTKGYRFSNFEHLGSIEQELFKDSISKLETSKQRINYILYRLLENTLNDVSITQNDLAEEMYISLSTLKMHLNEVKDILKKYDLKIAQYKTKGIKISGEENKLRYCIVDIKNIHLENEFFQNLISNINTNLLDDIIKKVLSERKLQLTDRSQKKLCMYIAIAIQRSKNNKTVVYPSSLTNKIENTFEYNVAKEIVENIYTQLNTDLSCSEVYYITQCLLASKKLIDVSESTNKKHVKNLVNIILKEIYEKLSIDFTNDEYLIDGLTLHLNIALTRIQFQMNIRNELLETIKNDYPLAFQMGVIAGKLVEQYDNIKINENEIGYIALHFGAALSRNGIKENIQAKNIIIVCSSGLGISVLLKAKVEEHFHNRLNVIKVLPGYEVDEKILENVDYVLSTVPLKNVSSDKIIRINRMLQKEDVENIENRIFHKTDTDLIEITTFFNKDNFYIDKDFETKEECINFLADEAIKKGLMNNNAKMSIFEREEMSSTSIGDLVAIPHPIYNECGTSFISILILNKPIIWDDLFVQVVFLLNVEKGKMNLWEPMFLKLYNYIKLKNGVNSILKNKSYEVFINEFEKMF</sequence>
<dbReference type="InterPro" id="IPR036388">
    <property type="entry name" value="WH-like_DNA-bd_sf"/>
</dbReference>
<feature type="domain" description="PRD" evidence="8">
    <location>
        <begin position="290"/>
        <end position="397"/>
    </location>
</feature>
<dbReference type="PROSITE" id="PS51099">
    <property type="entry name" value="PTS_EIIB_TYPE_2"/>
    <property type="match status" value="1"/>
</dbReference>
<keyword evidence="2" id="KW-0677">Repeat</keyword>
<evidence type="ECO:0000259" key="7">
    <source>
        <dbReference type="PROSITE" id="PS51099"/>
    </source>
</evidence>
<dbReference type="Gene3D" id="3.40.50.2300">
    <property type="match status" value="1"/>
</dbReference>
<keyword evidence="3" id="KW-0805">Transcription regulation</keyword>
<proteinExistence type="predicted"/>
<dbReference type="Gene3D" id="3.40.930.10">
    <property type="entry name" value="Mannitol-specific EII, Chain A"/>
    <property type="match status" value="1"/>
</dbReference>
<accession>A0A412CDV8</accession>
<dbReference type="PANTHER" id="PTHR30185">
    <property type="entry name" value="CRYPTIC BETA-GLUCOSIDE BGL OPERON ANTITERMINATOR"/>
    <property type="match status" value="1"/>
</dbReference>
<dbReference type="EMBL" id="QRTP01000015">
    <property type="protein sequence ID" value="RGQ82558.1"/>
    <property type="molecule type" value="Genomic_DNA"/>
</dbReference>
<dbReference type="PROSITE" id="PS51094">
    <property type="entry name" value="PTS_EIIA_TYPE_2"/>
    <property type="match status" value="1"/>
</dbReference>
<protein>
    <submittedName>
        <fullName evidence="9">Transcription antiterminator</fullName>
    </submittedName>
</protein>
<evidence type="ECO:0000256" key="4">
    <source>
        <dbReference type="ARBA" id="ARBA00023159"/>
    </source>
</evidence>
<dbReference type="SUPFAM" id="SSF55804">
    <property type="entry name" value="Phoshotransferase/anion transport protein"/>
    <property type="match status" value="1"/>
</dbReference>
<dbReference type="InterPro" id="IPR007737">
    <property type="entry name" value="Mga_HTH"/>
</dbReference>
<dbReference type="RefSeq" id="WP_118036043.1">
    <property type="nucleotide sequence ID" value="NZ_QRTP01000015.1"/>
</dbReference>
<evidence type="ECO:0000259" key="6">
    <source>
        <dbReference type="PROSITE" id="PS51094"/>
    </source>
</evidence>
<evidence type="ECO:0000256" key="1">
    <source>
        <dbReference type="ARBA" id="ARBA00022679"/>
    </source>
</evidence>
<dbReference type="PROSITE" id="PS51372">
    <property type="entry name" value="PRD_2"/>
    <property type="match status" value="2"/>
</dbReference>
<dbReference type="GO" id="GO:0009401">
    <property type="term" value="P:phosphoenolpyruvate-dependent sugar phosphotransferase system"/>
    <property type="evidence" value="ECO:0007669"/>
    <property type="project" value="InterPro"/>
</dbReference>
<dbReference type="Proteomes" id="UP000286147">
    <property type="component" value="Unassembled WGS sequence"/>
</dbReference>
<evidence type="ECO:0000256" key="3">
    <source>
        <dbReference type="ARBA" id="ARBA00023015"/>
    </source>
</evidence>
<dbReference type="InterPro" id="IPR013011">
    <property type="entry name" value="PTS_EIIB_2"/>
</dbReference>
<dbReference type="Pfam" id="PF00874">
    <property type="entry name" value="PRD"/>
    <property type="match status" value="2"/>
</dbReference>
<dbReference type="Pfam" id="PF05043">
    <property type="entry name" value="Mga"/>
    <property type="match status" value="1"/>
</dbReference>